<accession>A0A7J7FBF1</accession>
<evidence type="ECO:0000313" key="25">
    <source>
        <dbReference type="EMBL" id="KAF5925385.1"/>
    </source>
</evidence>
<evidence type="ECO:0000256" key="23">
    <source>
        <dbReference type="ARBA" id="ARBA00055416"/>
    </source>
</evidence>
<evidence type="ECO:0000256" key="15">
    <source>
        <dbReference type="ARBA" id="ARBA00038948"/>
    </source>
</evidence>
<evidence type="ECO:0000256" key="20">
    <source>
        <dbReference type="ARBA" id="ARBA00049870"/>
    </source>
</evidence>
<keyword evidence="11" id="KW-0325">Glycoprotein</keyword>
<sequence length="859" mass="99344">MPRHSQSLTMAPYSSVSLVEQLEDRILCHEKTTAALVEHAFRIKDDIVNSLQKMQNKGGGDRLARLFLEEHIRNITAIVKQLNRDIEVLQEQIRARDNISYGTNSALKTLEMRQLSGLGDLRGRVARCDASIARLSAEHKTTYEGLQHLNKEQQAAKLVLETKIRDAEGQISQLLNRVDLSISEQSTKLKMSHRDSNHQLQLLDTKFKGTIEELSNQILSARSWLQQEQERIEKELLQKIDQLSLVVKENSGASERDVEKKLSQMSARLDKIEESQKKTMEVQRSKQEEERVHGRISKLELQMNEDLREMKAEVDAGFTAIYESIGSLRQVLEAKMKLDKDQLQKQIQQMQKPDAPMDSIFVVRTNSTTYLSHKMGKQSYETDSKLDTRARTPMELLEERYALCAFLTALASSYPMKMVWWKKKLCRQHYLWAVGCYMLLAIVALRFSLRLKCDFNSVDLESRDFQSQRCRDILYKSLKLPVRRPVNCSGIIRGDREAVIGALLDNLEVKKKWQPFTDADYLNMTRDCEHFKAKRKFIRFPLSKEELDFPIAYSMVIHEKIENFERLLRAVYAPQNIYCIHVDEKSPETFKEAVKAIISCFPNVFMASKLVRVVYASWSRVQADLNCMEDLLRSPVPWKYFLNTCGTDFPIKTNAEMVLALKMLNGKNSMESEIPTEYKRSRWKYHYEVTDTLHITGKMKDPPPDNLPMFTGNAYIVASRGFIQHVLENPKSRQLIEWVKDTYSPDEHLWATLHRAPWMPGSVPYHPKFHISDMTAIARLVKWQDHEGNISMGAPYEPCSGIHQRAVCIYGTGDLHWILQNHHLLANKFDPKVDDNVLQCLEEYLRHKAIYGTELGDTL</sequence>
<dbReference type="AlphaFoldDB" id="A0A7J7FBF1"/>
<evidence type="ECO:0000256" key="6">
    <source>
        <dbReference type="ARBA" id="ARBA00022968"/>
    </source>
</evidence>
<organism evidence="25 26">
    <name type="scientific">Diceros bicornis minor</name>
    <name type="common">South-central black rhinoceros</name>
    <dbReference type="NCBI Taxonomy" id="77932"/>
    <lineage>
        <taxon>Eukaryota</taxon>
        <taxon>Metazoa</taxon>
        <taxon>Chordata</taxon>
        <taxon>Craniata</taxon>
        <taxon>Vertebrata</taxon>
        <taxon>Euteleostomi</taxon>
        <taxon>Mammalia</taxon>
        <taxon>Eutheria</taxon>
        <taxon>Laurasiatheria</taxon>
        <taxon>Perissodactyla</taxon>
        <taxon>Rhinocerotidae</taxon>
        <taxon>Diceros</taxon>
    </lineage>
</organism>
<keyword evidence="26" id="KW-1185">Reference proteome</keyword>
<evidence type="ECO:0000256" key="21">
    <source>
        <dbReference type="ARBA" id="ARBA00049876"/>
    </source>
</evidence>
<evidence type="ECO:0000256" key="11">
    <source>
        <dbReference type="ARBA" id="ARBA00023180"/>
    </source>
</evidence>
<dbReference type="GO" id="GO:0003829">
    <property type="term" value="F:beta-1,3-galactosyl-O-glycosyl-glycoprotein beta-1,6-N-acetylglucosaminyltransferase activity"/>
    <property type="evidence" value="ECO:0007669"/>
    <property type="project" value="UniProtKB-EC"/>
</dbReference>
<keyword evidence="10" id="KW-1015">Disulfide bond</keyword>
<evidence type="ECO:0000256" key="12">
    <source>
        <dbReference type="ARBA" id="ARBA00038150"/>
    </source>
</evidence>
<dbReference type="Proteomes" id="UP000551758">
    <property type="component" value="Unassembled WGS sequence"/>
</dbReference>
<dbReference type="GO" id="GO:0008109">
    <property type="term" value="F:N-acetyllactosaminide beta-1,6-N-acetylglucosaminyltransferase activity"/>
    <property type="evidence" value="ECO:0007669"/>
    <property type="project" value="UniProtKB-EC"/>
</dbReference>
<dbReference type="EC" id="2.4.1.150" evidence="13"/>
<dbReference type="Pfam" id="PF02485">
    <property type="entry name" value="Branch"/>
    <property type="match status" value="1"/>
</dbReference>
<name>A0A7J7FBF1_DICBM</name>
<comment type="catalytic activity">
    <reaction evidence="21">
        <text>a 3-O-[N-acetyl-beta-D-glucosaminyl-(1-&gt;3)-N-acetyl-alpha-D-galactosaminyl]-L-threonyl-[protein] + UDP-N-acetyl-alpha-D-glucosamine = 3-O-[N-acetyl-beta-D-glucosaminyl-(1-&gt;3)-[N-acetyl-beta-D-glucosaminyl-(1-&gt;6)]-N-acetyl-alpha-D-galactosaminyl]-L-threonyl-[protein] + UDP + H(+)</text>
        <dbReference type="Rhea" id="RHEA:56192"/>
        <dbReference type="Rhea" id="RHEA-COMP:11692"/>
        <dbReference type="Rhea" id="RHEA-COMP:14413"/>
        <dbReference type="ChEBI" id="CHEBI:15378"/>
        <dbReference type="ChEBI" id="CHEBI:57705"/>
        <dbReference type="ChEBI" id="CHEBI:58223"/>
        <dbReference type="ChEBI" id="CHEBI:87080"/>
        <dbReference type="ChEBI" id="CHEBI:139580"/>
        <dbReference type="EC" id="2.4.1.148"/>
    </reaction>
</comment>
<evidence type="ECO:0000256" key="22">
    <source>
        <dbReference type="ARBA" id="ARBA00049911"/>
    </source>
</evidence>
<evidence type="ECO:0000256" key="4">
    <source>
        <dbReference type="ARBA" id="ARBA00022679"/>
    </source>
</evidence>
<comment type="similarity">
    <text evidence="12">Belongs to the glycosyltransferase 14 family.</text>
</comment>
<keyword evidence="9" id="KW-0472">Membrane</keyword>
<comment type="catalytic activity">
    <reaction evidence="18">
        <text>a beta-D-Gal-(1-&gt;4)-beta-D-GlcNAc-(1-&gt;3)-beta-D-Gal-(1-&gt;4)-beta-D-GlcNAc derivative + UDP-N-acetyl-alpha-D-glucosamine = a beta-D-Gal-(1-&gt;4)-beta-D-GlcNAc-(1-&gt;3)-[beta-D-GlcNAc-(1-&gt;6)]-beta-D-Gal-(1-&gt;4)-N-acetyl-beta-D-GlcNAc derivative + UDP + H(+)</text>
        <dbReference type="Rhea" id="RHEA:54820"/>
        <dbReference type="ChEBI" id="CHEBI:15378"/>
        <dbReference type="ChEBI" id="CHEBI:57705"/>
        <dbReference type="ChEBI" id="CHEBI:58223"/>
        <dbReference type="ChEBI" id="CHEBI:138371"/>
        <dbReference type="ChEBI" id="CHEBI:138372"/>
        <dbReference type="EC" id="2.4.1.150"/>
    </reaction>
</comment>
<dbReference type="EMBL" id="JACDTQ010000812">
    <property type="protein sequence ID" value="KAF5925385.1"/>
    <property type="molecule type" value="Genomic_DNA"/>
</dbReference>
<dbReference type="PANTHER" id="PTHR19297">
    <property type="entry name" value="GLYCOSYLTRANSFERASE 14 FAMILY MEMBER"/>
    <property type="match status" value="1"/>
</dbReference>
<feature type="coiled-coil region" evidence="24">
    <location>
        <begin position="72"/>
        <end position="99"/>
    </location>
</feature>
<evidence type="ECO:0000256" key="2">
    <source>
        <dbReference type="ARBA" id="ARBA00004922"/>
    </source>
</evidence>
<dbReference type="InterPro" id="IPR003406">
    <property type="entry name" value="Glyco_trans_14"/>
</dbReference>
<comment type="catalytic activity">
    <reaction evidence="20">
        <text>a 3-O-[beta-D-galactosyl-(1-&gt;3)-N-acetyl-alpha-D-galactosaminyl]-L-threonyl-[protein] + UDP-N-acetyl-alpha-D-glucosamine = a 3-O-{beta-D-galactosyl-(1-&gt;3)-[N-acetyl-beta-D-glucosaminyl-(1-&gt;6)]-N-acetyl-alpha-D-galactosaminyl}-L-threonyl-[protein] + UDP + H(+)</text>
        <dbReference type="Rhea" id="RHEA:56216"/>
        <dbReference type="Rhea" id="RHEA-COMP:13923"/>
        <dbReference type="Rhea" id="RHEA-COMP:14420"/>
        <dbReference type="ChEBI" id="CHEBI:15378"/>
        <dbReference type="ChEBI" id="CHEBI:57705"/>
        <dbReference type="ChEBI" id="CHEBI:58223"/>
        <dbReference type="ChEBI" id="CHEBI:137950"/>
        <dbReference type="ChEBI" id="CHEBI:139607"/>
        <dbReference type="EC" id="2.4.1.102"/>
    </reaction>
</comment>
<keyword evidence="5" id="KW-0812">Transmembrane</keyword>
<evidence type="ECO:0000256" key="19">
    <source>
        <dbReference type="ARBA" id="ARBA00048927"/>
    </source>
</evidence>
<keyword evidence="4" id="KW-0808">Transferase</keyword>
<dbReference type="PANTHER" id="PTHR19297:SF81">
    <property type="entry name" value="BETA-1,3-GALACTOSYL-O-GLYCOSYL-GLYCOPROTEIN BETA-1,6-N-ACETYLGLUCOSAMINYLTRANSFERASE 3"/>
    <property type="match status" value="1"/>
</dbReference>
<evidence type="ECO:0000256" key="8">
    <source>
        <dbReference type="ARBA" id="ARBA00023034"/>
    </source>
</evidence>
<keyword evidence="3" id="KW-0328">Glycosyltransferase</keyword>
<evidence type="ECO:0000256" key="3">
    <source>
        <dbReference type="ARBA" id="ARBA00022676"/>
    </source>
</evidence>
<reference evidence="25 26" key="1">
    <citation type="journal article" date="2020" name="Mol. Biol. Evol.">
        <title>Interspecific Gene Flow and the Evolution of Specialization in Black and White Rhinoceros.</title>
        <authorList>
            <person name="Moodley Y."/>
            <person name="Westbury M.V."/>
            <person name="Russo I.M."/>
            <person name="Gopalakrishnan S."/>
            <person name="Rakotoarivelo A."/>
            <person name="Olsen R.A."/>
            <person name="Prost S."/>
            <person name="Tunstall T."/>
            <person name="Ryder O.A."/>
            <person name="Dalen L."/>
            <person name="Bruford M.W."/>
        </authorList>
    </citation>
    <scope>NUCLEOTIDE SEQUENCE [LARGE SCALE GENOMIC DNA]</scope>
    <source>
        <strain evidence="25">SBR-YM</strain>
        <tissue evidence="25">Skin</tissue>
    </source>
</reference>
<dbReference type="EC" id="2.4.1.148" evidence="14"/>
<evidence type="ECO:0000256" key="18">
    <source>
        <dbReference type="ARBA" id="ARBA00047621"/>
    </source>
</evidence>
<evidence type="ECO:0000256" key="5">
    <source>
        <dbReference type="ARBA" id="ARBA00022692"/>
    </source>
</evidence>
<evidence type="ECO:0000256" key="13">
    <source>
        <dbReference type="ARBA" id="ARBA00038907"/>
    </source>
</evidence>
<dbReference type="EC" id="2.4.1.102" evidence="15"/>
<comment type="subcellular location">
    <subcellularLocation>
        <location evidence="1">Golgi apparatus membrane</location>
        <topology evidence="1">Single-pass type II membrane protein</topology>
    </subcellularLocation>
</comment>
<keyword evidence="6" id="KW-0735">Signal-anchor</keyword>
<comment type="caution">
    <text evidence="25">The sequence shown here is derived from an EMBL/GenBank/DDBJ whole genome shotgun (WGS) entry which is preliminary data.</text>
</comment>
<evidence type="ECO:0000256" key="9">
    <source>
        <dbReference type="ARBA" id="ARBA00023136"/>
    </source>
</evidence>
<protein>
    <recommendedName>
        <fullName evidence="16">Beta-1,3-galactosyl-O-glycosyl-glycoprotein beta-1,6-N-acetylglucosaminyltransferase 3</fullName>
        <ecNumber evidence="15">2.4.1.102</ecNumber>
        <ecNumber evidence="14">2.4.1.148</ecNumber>
        <ecNumber evidence="13">2.4.1.150</ecNumber>
    </recommendedName>
    <alternativeName>
        <fullName evidence="17">C2GnT-mucin type</fullName>
    </alternativeName>
</protein>
<evidence type="ECO:0000256" key="10">
    <source>
        <dbReference type="ARBA" id="ARBA00023157"/>
    </source>
</evidence>
<dbReference type="GO" id="GO:0047225">
    <property type="term" value="F:acetylgalactosaminyl-O-glycosyl-glycoprotein beta-1,6-N-acetylglucosaminyltransferase activity"/>
    <property type="evidence" value="ECO:0007669"/>
    <property type="project" value="UniProtKB-EC"/>
</dbReference>
<keyword evidence="24" id="KW-0175">Coiled coil</keyword>
<comment type="catalytic activity">
    <reaction evidence="22">
        <text>a 3-O-[beta-D-galactosyl-(1-&gt;3)-N-acetyl-alpha-D-galactosaminyl]-L-seryl-[protein] + UDP-N-acetyl-alpha-D-glucosamine = 3-O-{beta-D-galactosyl-(1-&gt;3)-[N-acetyl-beta-D-glucosaminyl-(1-&gt;6)]-N-acetyl-alpha-D-galactosaminyl}-L-seryl-[protein] + UDP + H(+)</text>
        <dbReference type="Rhea" id="RHEA:56212"/>
        <dbReference type="Rhea" id="RHEA-COMP:13922"/>
        <dbReference type="Rhea" id="RHEA-COMP:14419"/>
        <dbReference type="ChEBI" id="CHEBI:15378"/>
        <dbReference type="ChEBI" id="CHEBI:57705"/>
        <dbReference type="ChEBI" id="CHEBI:58223"/>
        <dbReference type="ChEBI" id="CHEBI:137949"/>
        <dbReference type="ChEBI" id="CHEBI:139605"/>
        <dbReference type="EC" id="2.4.1.102"/>
    </reaction>
</comment>
<evidence type="ECO:0000256" key="16">
    <source>
        <dbReference type="ARBA" id="ARBA00039292"/>
    </source>
</evidence>
<dbReference type="GO" id="GO:0000139">
    <property type="term" value="C:Golgi membrane"/>
    <property type="evidence" value="ECO:0007669"/>
    <property type="project" value="UniProtKB-SubCell"/>
</dbReference>
<evidence type="ECO:0000256" key="7">
    <source>
        <dbReference type="ARBA" id="ARBA00022989"/>
    </source>
</evidence>
<comment type="function">
    <text evidence="23">Glycosyltransferase that can synthesize all known mucin beta 6 N-acetylglucosaminides. Mediates core 2 and core 4 O-glycan branching, 2 important steps in mucin-type biosynthesis. Also has I-branching enzyme activity by converting linear into branched poly-N-acetyllactosaminoglycans, leading to introduce the blood group I antigen during embryonic development.</text>
</comment>
<evidence type="ECO:0000256" key="14">
    <source>
        <dbReference type="ARBA" id="ARBA00038912"/>
    </source>
</evidence>
<comment type="pathway">
    <text evidence="2">Protein modification; protein glycosylation.</text>
</comment>
<proteinExistence type="inferred from homology"/>
<feature type="coiled-coil region" evidence="24">
    <location>
        <begin position="150"/>
        <end position="177"/>
    </location>
</feature>
<keyword evidence="7" id="KW-1133">Transmembrane helix</keyword>
<gene>
    <name evidence="25" type="ORF">HPG69_001830</name>
</gene>
<evidence type="ECO:0000313" key="26">
    <source>
        <dbReference type="Proteomes" id="UP000551758"/>
    </source>
</evidence>
<comment type="catalytic activity">
    <reaction evidence="19">
        <text>3-O-[N-acetyl-beta-D-glucosaminyl-(1-&gt;3)-N-acetyl-alpha-D-galactosaminyl]-L-seryl-[protein] + UDP-N-acetyl-alpha-D-glucosamine = 3-O-[N-acetyl-beta-D-glucosaminyl-(1-&gt;3)-[N-acetyl-beta-D-glucosaminyl-(1-&gt;6)]-N-acetyl-alpha-D-galactosaminyl]-L-seryl-[protein] + UDP + H(+)</text>
        <dbReference type="Rhea" id="RHEA:56188"/>
        <dbReference type="Rhea" id="RHEA-COMP:11691"/>
        <dbReference type="Rhea" id="RHEA-COMP:14412"/>
        <dbReference type="ChEBI" id="CHEBI:15378"/>
        <dbReference type="ChEBI" id="CHEBI:57705"/>
        <dbReference type="ChEBI" id="CHEBI:58223"/>
        <dbReference type="ChEBI" id="CHEBI:87079"/>
        <dbReference type="ChEBI" id="CHEBI:139581"/>
        <dbReference type="EC" id="2.4.1.148"/>
    </reaction>
</comment>
<evidence type="ECO:0000256" key="24">
    <source>
        <dbReference type="SAM" id="Coils"/>
    </source>
</evidence>
<evidence type="ECO:0000256" key="1">
    <source>
        <dbReference type="ARBA" id="ARBA00004323"/>
    </source>
</evidence>
<keyword evidence="8" id="KW-0333">Golgi apparatus</keyword>
<evidence type="ECO:0000256" key="17">
    <source>
        <dbReference type="ARBA" id="ARBA00041719"/>
    </source>
</evidence>